<evidence type="ECO:0000259" key="2">
    <source>
        <dbReference type="PROSITE" id="PS50830"/>
    </source>
</evidence>
<organism evidence="3 4">
    <name type="scientific">Hyphobacterium vulgare</name>
    <dbReference type="NCBI Taxonomy" id="1736751"/>
    <lineage>
        <taxon>Bacteria</taxon>
        <taxon>Pseudomonadati</taxon>
        <taxon>Pseudomonadota</taxon>
        <taxon>Alphaproteobacteria</taxon>
        <taxon>Maricaulales</taxon>
        <taxon>Maricaulaceae</taxon>
        <taxon>Hyphobacterium</taxon>
    </lineage>
</organism>
<keyword evidence="1" id="KW-0732">Signal</keyword>
<evidence type="ECO:0000313" key="4">
    <source>
        <dbReference type="Proteomes" id="UP001595379"/>
    </source>
</evidence>
<name>A0ABV6ZXV7_9PROT</name>
<feature type="domain" description="TNase-like" evidence="2">
    <location>
        <begin position="33"/>
        <end position="158"/>
    </location>
</feature>
<gene>
    <name evidence="3" type="ORF">ACFOOR_09455</name>
</gene>
<dbReference type="Proteomes" id="UP001595379">
    <property type="component" value="Unassembled WGS sequence"/>
</dbReference>
<protein>
    <submittedName>
        <fullName evidence="3">Thermonuclease family protein</fullName>
    </submittedName>
</protein>
<dbReference type="InterPro" id="IPR035437">
    <property type="entry name" value="SNase_OB-fold_sf"/>
</dbReference>
<evidence type="ECO:0000256" key="1">
    <source>
        <dbReference type="SAM" id="SignalP"/>
    </source>
</evidence>
<reference evidence="4" key="1">
    <citation type="journal article" date="2019" name="Int. J. Syst. Evol. Microbiol.">
        <title>The Global Catalogue of Microorganisms (GCM) 10K type strain sequencing project: providing services to taxonomists for standard genome sequencing and annotation.</title>
        <authorList>
            <consortium name="The Broad Institute Genomics Platform"/>
            <consortium name="The Broad Institute Genome Sequencing Center for Infectious Disease"/>
            <person name="Wu L."/>
            <person name="Ma J."/>
        </authorList>
    </citation>
    <scope>NUCLEOTIDE SEQUENCE [LARGE SCALE GENOMIC DNA]</scope>
    <source>
        <strain evidence="4">KCTC 52487</strain>
    </source>
</reference>
<evidence type="ECO:0000313" key="3">
    <source>
        <dbReference type="EMBL" id="MFC2926331.1"/>
    </source>
</evidence>
<feature type="signal peptide" evidence="1">
    <location>
        <begin position="1"/>
        <end position="28"/>
    </location>
</feature>
<dbReference type="SMART" id="SM00318">
    <property type="entry name" value="SNc"/>
    <property type="match status" value="1"/>
</dbReference>
<feature type="chain" id="PRO_5047341718" evidence="1">
    <location>
        <begin position="29"/>
        <end position="262"/>
    </location>
</feature>
<dbReference type="PROSITE" id="PS50830">
    <property type="entry name" value="TNASE_3"/>
    <property type="match status" value="1"/>
</dbReference>
<dbReference type="Gene3D" id="2.40.50.90">
    <property type="match status" value="1"/>
</dbReference>
<dbReference type="SUPFAM" id="SSF50199">
    <property type="entry name" value="Staphylococcal nuclease"/>
    <property type="match status" value="1"/>
</dbReference>
<dbReference type="InterPro" id="IPR016071">
    <property type="entry name" value="Staphylococal_nuclease_OB-fold"/>
</dbReference>
<comment type="caution">
    <text evidence="3">The sequence shown here is derived from an EMBL/GenBank/DDBJ whole genome shotgun (WGS) entry which is preliminary data.</text>
</comment>
<sequence>MQKRFHTRMRRYGAWLCAALLAGCGAEAQNGSSGETGRLSAVDGWLTLEMTDETSLAVRPAGLLIPVGDEALADAAADALAQIADGRTASLSYPGETRDRYERAIAIVTLDDGTTLQDAMVAAGWARVYSWPGETAGIAELLALEAEARGAGRGLWADPAYRVRTPDPNLLALDLDSVQIVEGRIISTAEVDGRTYLNFGFDYRSDFTVSVEARDRSAFEAAGIELLALEGAEVRVRGWVHAMNGPAITIDHPERLEILSPP</sequence>
<accession>A0ABV6ZXV7</accession>
<keyword evidence="4" id="KW-1185">Reference proteome</keyword>
<proteinExistence type="predicted"/>
<dbReference type="PROSITE" id="PS51257">
    <property type="entry name" value="PROKAR_LIPOPROTEIN"/>
    <property type="match status" value="1"/>
</dbReference>
<dbReference type="Pfam" id="PF00565">
    <property type="entry name" value="SNase"/>
    <property type="match status" value="1"/>
</dbReference>
<dbReference type="RefSeq" id="WP_380214382.1">
    <property type="nucleotide sequence ID" value="NZ_JBHRSV010000017.1"/>
</dbReference>
<dbReference type="EMBL" id="JBHRSV010000017">
    <property type="protein sequence ID" value="MFC2926331.1"/>
    <property type="molecule type" value="Genomic_DNA"/>
</dbReference>